<keyword evidence="7" id="KW-0175">Coiled coil</keyword>
<evidence type="ECO:0000259" key="11">
    <source>
        <dbReference type="Pfam" id="PF12795"/>
    </source>
</evidence>
<proteinExistence type="inferred from homology"/>
<feature type="transmembrane region" description="Helical" evidence="8">
    <location>
        <begin position="681"/>
        <end position="702"/>
    </location>
</feature>
<evidence type="ECO:0000259" key="10">
    <source>
        <dbReference type="Pfam" id="PF12794"/>
    </source>
</evidence>
<dbReference type="Gene3D" id="2.30.30.60">
    <property type="match status" value="1"/>
</dbReference>
<dbReference type="AlphaFoldDB" id="A0A5C6E141"/>
<evidence type="ECO:0000256" key="5">
    <source>
        <dbReference type="ARBA" id="ARBA00022989"/>
    </source>
</evidence>
<dbReference type="InterPro" id="IPR052702">
    <property type="entry name" value="MscS-like_channel"/>
</dbReference>
<feature type="transmembrane region" description="Helical" evidence="8">
    <location>
        <begin position="756"/>
        <end position="775"/>
    </location>
</feature>
<accession>A0A5C6E141</accession>
<feature type="coiled-coil region" evidence="7">
    <location>
        <begin position="225"/>
        <end position="287"/>
    </location>
</feature>
<feature type="domain" description="Mechanosensitive ion channel inner membrane" evidence="10">
    <location>
        <begin position="526"/>
        <end position="865"/>
    </location>
</feature>
<feature type="transmembrane region" description="Helical" evidence="8">
    <location>
        <begin position="651"/>
        <end position="669"/>
    </location>
</feature>
<feature type="transmembrane region" description="Helical" evidence="8">
    <location>
        <begin position="950"/>
        <end position="977"/>
    </location>
</feature>
<name>A0A5C6E141_9BACT</name>
<dbReference type="InterPro" id="IPR011066">
    <property type="entry name" value="MscS_channel_C_sf"/>
</dbReference>
<keyword evidence="5 8" id="KW-1133">Transmembrane helix</keyword>
<dbReference type="InterPro" id="IPR006685">
    <property type="entry name" value="MscS_channel_2nd"/>
</dbReference>
<dbReference type="InterPro" id="IPR011014">
    <property type="entry name" value="MscS_channel_TM-2"/>
</dbReference>
<feature type="transmembrane region" description="Helical" evidence="8">
    <location>
        <begin position="723"/>
        <end position="744"/>
    </location>
</feature>
<feature type="transmembrane region" description="Helical" evidence="8">
    <location>
        <begin position="923"/>
        <end position="944"/>
    </location>
</feature>
<feature type="transmembrane region" description="Helical" evidence="8">
    <location>
        <begin position="881"/>
        <end position="902"/>
    </location>
</feature>
<dbReference type="GO" id="GO:0005886">
    <property type="term" value="C:plasma membrane"/>
    <property type="evidence" value="ECO:0007669"/>
    <property type="project" value="UniProtKB-SubCell"/>
</dbReference>
<evidence type="ECO:0000256" key="4">
    <source>
        <dbReference type="ARBA" id="ARBA00022692"/>
    </source>
</evidence>
<dbReference type="PANTHER" id="PTHR30347">
    <property type="entry name" value="POTASSIUM CHANNEL RELATED"/>
    <property type="match status" value="1"/>
</dbReference>
<feature type="domain" description="Mechanosensitive ion channel MscS porin" evidence="11">
    <location>
        <begin position="76"/>
        <end position="293"/>
    </location>
</feature>
<dbReference type="Pfam" id="PF12794">
    <property type="entry name" value="MscS_TM"/>
    <property type="match status" value="1"/>
</dbReference>
<feature type="domain" description="Mechanosensitive ion channel MscS C-terminal" evidence="12">
    <location>
        <begin position="1039"/>
        <end position="1121"/>
    </location>
</feature>
<protein>
    <submittedName>
        <fullName evidence="14">Miniconductance mechanosensitive channel MscM</fullName>
    </submittedName>
</protein>
<organism evidence="14 15">
    <name type="scientific">Novipirellula artificiosorum</name>
    <dbReference type="NCBI Taxonomy" id="2528016"/>
    <lineage>
        <taxon>Bacteria</taxon>
        <taxon>Pseudomonadati</taxon>
        <taxon>Planctomycetota</taxon>
        <taxon>Planctomycetia</taxon>
        <taxon>Pirellulales</taxon>
        <taxon>Pirellulaceae</taxon>
        <taxon>Novipirellula</taxon>
    </lineage>
</organism>
<keyword evidence="3" id="KW-1003">Cell membrane</keyword>
<dbReference type="SUPFAM" id="SSF50182">
    <property type="entry name" value="Sm-like ribonucleoproteins"/>
    <property type="match status" value="1"/>
</dbReference>
<evidence type="ECO:0000259" key="9">
    <source>
        <dbReference type="Pfam" id="PF00924"/>
    </source>
</evidence>
<feature type="domain" description="Mechanosensitive ion channel transmembrane helices 2/3" evidence="13">
    <location>
        <begin position="922"/>
        <end position="963"/>
    </location>
</feature>
<dbReference type="InterPro" id="IPR024393">
    <property type="entry name" value="MscS_porin"/>
</dbReference>
<dbReference type="InterPro" id="IPR023408">
    <property type="entry name" value="MscS_beta-dom_sf"/>
</dbReference>
<feature type="transmembrane region" description="Helical" evidence="8">
    <location>
        <begin position="526"/>
        <end position="542"/>
    </location>
</feature>
<dbReference type="InterPro" id="IPR049278">
    <property type="entry name" value="MS_channel_C"/>
</dbReference>
<feature type="transmembrane region" description="Helical" evidence="8">
    <location>
        <begin position="599"/>
        <end position="616"/>
    </location>
</feature>
<dbReference type="Gene3D" id="1.10.287.1260">
    <property type="match status" value="1"/>
</dbReference>
<dbReference type="InterPro" id="IPR010920">
    <property type="entry name" value="LSM_dom_sf"/>
</dbReference>
<dbReference type="Proteomes" id="UP000319143">
    <property type="component" value="Unassembled WGS sequence"/>
</dbReference>
<dbReference type="InterPro" id="IPR049142">
    <property type="entry name" value="MS_channel_1st"/>
</dbReference>
<dbReference type="Gene3D" id="3.30.70.100">
    <property type="match status" value="1"/>
</dbReference>
<dbReference type="GO" id="GO:0008381">
    <property type="term" value="F:mechanosensitive monoatomic ion channel activity"/>
    <property type="evidence" value="ECO:0007669"/>
    <property type="project" value="UniProtKB-ARBA"/>
</dbReference>
<dbReference type="Pfam" id="PF00924">
    <property type="entry name" value="MS_channel_2nd"/>
    <property type="match status" value="1"/>
</dbReference>
<dbReference type="SUPFAM" id="SSF82861">
    <property type="entry name" value="Mechanosensitive channel protein MscS (YggB), transmembrane region"/>
    <property type="match status" value="1"/>
</dbReference>
<dbReference type="SUPFAM" id="SSF82689">
    <property type="entry name" value="Mechanosensitive channel protein MscS (YggB), C-terminal domain"/>
    <property type="match status" value="1"/>
</dbReference>
<dbReference type="InterPro" id="IPR006686">
    <property type="entry name" value="MscS_channel_CS"/>
</dbReference>
<feature type="coiled-coil region" evidence="7">
    <location>
        <begin position="90"/>
        <end position="134"/>
    </location>
</feature>
<evidence type="ECO:0000256" key="3">
    <source>
        <dbReference type="ARBA" id="ARBA00022475"/>
    </source>
</evidence>
<evidence type="ECO:0000259" key="12">
    <source>
        <dbReference type="Pfam" id="PF21082"/>
    </source>
</evidence>
<keyword evidence="4 8" id="KW-0812">Transmembrane</keyword>
<evidence type="ECO:0000256" key="6">
    <source>
        <dbReference type="ARBA" id="ARBA00023136"/>
    </source>
</evidence>
<keyword evidence="6 8" id="KW-0472">Membrane</keyword>
<gene>
    <name evidence="14" type="primary">mscM</name>
    <name evidence="14" type="ORF">Poly41_17340</name>
</gene>
<dbReference type="PROSITE" id="PS01246">
    <property type="entry name" value="UPF0003"/>
    <property type="match status" value="1"/>
</dbReference>
<keyword evidence="15" id="KW-1185">Reference proteome</keyword>
<evidence type="ECO:0000313" key="15">
    <source>
        <dbReference type="Proteomes" id="UP000319143"/>
    </source>
</evidence>
<reference evidence="14 15" key="1">
    <citation type="submission" date="2019-02" db="EMBL/GenBank/DDBJ databases">
        <title>Deep-cultivation of Planctomycetes and their phenomic and genomic characterization uncovers novel biology.</title>
        <authorList>
            <person name="Wiegand S."/>
            <person name="Jogler M."/>
            <person name="Boedeker C."/>
            <person name="Pinto D."/>
            <person name="Vollmers J."/>
            <person name="Rivas-Marin E."/>
            <person name="Kohn T."/>
            <person name="Peeters S.H."/>
            <person name="Heuer A."/>
            <person name="Rast P."/>
            <person name="Oberbeckmann S."/>
            <person name="Bunk B."/>
            <person name="Jeske O."/>
            <person name="Meyerdierks A."/>
            <person name="Storesund J.E."/>
            <person name="Kallscheuer N."/>
            <person name="Luecker S."/>
            <person name="Lage O.M."/>
            <person name="Pohl T."/>
            <person name="Merkel B.J."/>
            <person name="Hornburger P."/>
            <person name="Mueller R.-W."/>
            <person name="Bruemmer F."/>
            <person name="Labrenz M."/>
            <person name="Spormann A.M."/>
            <person name="Op Den Camp H."/>
            <person name="Overmann J."/>
            <person name="Amann R."/>
            <person name="Jetten M.S.M."/>
            <person name="Mascher T."/>
            <person name="Medema M.H."/>
            <person name="Devos D.P."/>
            <person name="Kaster A.-K."/>
            <person name="Ovreas L."/>
            <person name="Rohde M."/>
            <person name="Galperin M.Y."/>
            <person name="Jogler C."/>
        </authorList>
    </citation>
    <scope>NUCLEOTIDE SEQUENCE [LARGE SCALE GENOMIC DNA]</scope>
    <source>
        <strain evidence="14 15">Poly41</strain>
    </source>
</reference>
<evidence type="ECO:0000256" key="8">
    <source>
        <dbReference type="SAM" id="Phobius"/>
    </source>
</evidence>
<evidence type="ECO:0000256" key="7">
    <source>
        <dbReference type="SAM" id="Coils"/>
    </source>
</evidence>
<dbReference type="Pfam" id="PF21088">
    <property type="entry name" value="MS_channel_1st"/>
    <property type="match status" value="1"/>
</dbReference>
<evidence type="ECO:0000259" key="13">
    <source>
        <dbReference type="Pfam" id="PF21088"/>
    </source>
</evidence>
<comment type="subcellular location">
    <subcellularLocation>
        <location evidence="1">Cell membrane</location>
        <topology evidence="1">Multi-pass membrane protein</topology>
    </subcellularLocation>
</comment>
<comment type="caution">
    <text evidence="14">The sequence shown here is derived from an EMBL/GenBank/DDBJ whole genome shotgun (WGS) entry which is preliminary data.</text>
</comment>
<sequence>MPNPLPGRYDWHMTTIHSLPTTRYALRVPFGVILPIVACVLTCHSPLFSQELQLQLAGSTSPSSETVDAKTIEAGLQEVAENGALDETLKASLQDLYHQAQQNLQATQSSRQNADRFELNASTAADRIREATAEIQKQPTAAKVDVSPETTVETIKQELAATKAKGTEASEQFQQLSTQSAERQKRLAEIPAEQTKVEKELETTRDQLAREVPANETPVQTRARMTQLRSRRESLEAKLNELQKELKAYAVTTDLLPLQTQIAQRQVQKLNAQSEQLQSILSERQRDLAADRVDNLRKDLALVPALLKPMARENIEIAERLHWLVTESAKAAQLMSESQEWFEEVKSAKEKSKERLEKVGLTDALGLMLRNKRDEFESLKTEFRPHADLRQRIEKYQISVFELEDQLQDVQTAIKQWNDTPDASRRDAEQRRLLEEREQLLSEALQAQKSLLQTMLSADTNRRELRLVIDEYIELVDQNVFWIRSAPAFSLGELKNVLPATVWLMNASHWQSVGDQLPRGLMTRPIASWGGCLVVLALFLYRPRLRKTLVILAKEATRFDTTFVVTAKALLITAMLAIAWPALFGLIGWLLLANPSSDPFVLGVGEAFVITAIYIASRELMKEVCRVDGLAEIHFGWDEAIRTMLRFHLRWYTAVGGILIFLIATLNAYGDPTVRETMLRLISIALFIMSALFHSIVFSVRSPIFVQTRRDIPESKSYRWRRVIWGVTTGLPLLFAVMSFSGFLDTAFTLGKLLQFSMLLLVSLLLVMALTFRVLSLHYRDVSRRQAIQRRDKKLSAASSAHSDGLAGDVSIELQEEQTADLPKLDRDTRQLVYVITAAAALFGLSYLWSDVLPAIKIFDRIELWNISIGETVEPVTLRDILYIIGTIVAALFAVRNLPSLLELFILRRTSFDSGARYALTTILRYALIVTAAIIVLNLLSVPWTQLGWLLAAASVGLGFGLQEIVANFVSGIILLLERPVRVGDVVTIDGTTGIVSRIQMRATTVTSWDRKELVVPNKDLITEKLLNWSLSNVVNRLTLQIGVDYDSDLEQVQAILQRVVTEHPDVMDDPPPLINFDTFGDSSLNFTIRFFLANLDRRIGVTHEINIAIMRAFREAGISIPFPQHDVHMKP</sequence>
<dbReference type="PANTHER" id="PTHR30347:SF1">
    <property type="entry name" value="MECHANOSENSITIVE CHANNEL MSCK"/>
    <property type="match status" value="1"/>
</dbReference>
<evidence type="ECO:0000256" key="2">
    <source>
        <dbReference type="ARBA" id="ARBA00008017"/>
    </source>
</evidence>
<dbReference type="Pfam" id="PF21082">
    <property type="entry name" value="MS_channel_3rd"/>
    <property type="match status" value="1"/>
</dbReference>
<feature type="transmembrane region" description="Helical" evidence="8">
    <location>
        <begin position="563"/>
        <end position="593"/>
    </location>
</feature>
<evidence type="ECO:0000313" key="14">
    <source>
        <dbReference type="EMBL" id="TWU40899.1"/>
    </source>
</evidence>
<dbReference type="Pfam" id="PF12795">
    <property type="entry name" value="MscS_porin"/>
    <property type="match status" value="1"/>
</dbReference>
<dbReference type="EMBL" id="SJPV01000002">
    <property type="protein sequence ID" value="TWU40899.1"/>
    <property type="molecule type" value="Genomic_DNA"/>
</dbReference>
<comment type="similarity">
    <text evidence="2">Belongs to the MscS (TC 1.A.23) family.</text>
</comment>
<evidence type="ECO:0000256" key="1">
    <source>
        <dbReference type="ARBA" id="ARBA00004651"/>
    </source>
</evidence>
<feature type="transmembrane region" description="Helical" evidence="8">
    <location>
        <begin position="832"/>
        <end position="849"/>
    </location>
</feature>
<feature type="coiled-coil region" evidence="7">
    <location>
        <begin position="386"/>
        <end position="450"/>
    </location>
</feature>
<dbReference type="InterPro" id="IPR025692">
    <property type="entry name" value="MscS_IM_dom1"/>
</dbReference>
<feature type="domain" description="Mechanosensitive ion channel MscS" evidence="9">
    <location>
        <begin position="965"/>
        <end position="1030"/>
    </location>
</feature>